<dbReference type="AlphaFoldDB" id="A0A4U5JD52"/>
<gene>
    <name evidence="2" type="ORF">DM868_06820</name>
</gene>
<comment type="caution">
    <text evidence="2">The sequence shown here is derived from an EMBL/GenBank/DDBJ whole genome shotgun (WGS) entry which is preliminary data.</text>
</comment>
<dbReference type="InterPro" id="IPR040624">
    <property type="entry name" value="HalOD1"/>
</dbReference>
<proteinExistence type="predicted"/>
<dbReference type="Pfam" id="PF18545">
    <property type="entry name" value="HalOD1"/>
    <property type="match status" value="1"/>
</dbReference>
<evidence type="ECO:0000313" key="3">
    <source>
        <dbReference type="Proteomes" id="UP000308037"/>
    </source>
</evidence>
<feature type="domain" description="Halobacterial output" evidence="1">
    <location>
        <begin position="25"/>
        <end position="93"/>
    </location>
</feature>
<sequence length="111" mass="12097">MTMADRIVLRGCTPVLDTEYDKSNNELPSEVVVDAVATAAGVDPLDLPPLYEFVDPDALNNLFDNHGGDTNALLSFTIDTWNVFVRADGKIRVCDVTRPTDPEPVFDGTTV</sequence>
<dbReference type="RefSeq" id="WP_137276117.1">
    <property type="nucleotide sequence ID" value="NZ_QKNX01000002.1"/>
</dbReference>
<protein>
    <recommendedName>
        <fullName evidence="1">Halobacterial output domain-containing protein</fullName>
    </recommendedName>
</protein>
<dbReference type="EMBL" id="QKNX01000002">
    <property type="protein sequence ID" value="TKR26201.1"/>
    <property type="molecule type" value="Genomic_DNA"/>
</dbReference>
<keyword evidence="3" id="KW-1185">Reference proteome</keyword>
<accession>A0A4U5JD52</accession>
<dbReference type="Proteomes" id="UP000308037">
    <property type="component" value="Unassembled WGS sequence"/>
</dbReference>
<name>A0A4U5JD52_9EURY</name>
<evidence type="ECO:0000259" key="1">
    <source>
        <dbReference type="Pfam" id="PF18545"/>
    </source>
</evidence>
<dbReference type="OrthoDB" id="205616at2157"/>
<organism evidence="2 3">
    <name type="scientific">Natronomonas salsuginis</name>
    <dbReference type="NCBI Taxonomy" id="2217661"/>
    <lineage>
        <taxon>Archaea</taxon>
        <taxon>Methanobacteriati</taxon>
        <taxon>Methanobacteriota</taxon>
        <taxon>Stenosarchaea group</taxon>
        <taxon>Halobacteria</taxon>
        <taxon>Halobacteriales</taxon>
        <taxon>Natronomonadaceae</taxon>
        <taxon>Natronomonas</taxon>
    </lineage>
</organism>
<reference evidence="2 3" key="1">
    <citation type="submission" date="2019-04" db="EMBL/GenBank/DDBJ databases">
        <title>Natronomonas sp. F20-122 a newhaloarchaeon isolated from a saline saltern of Isla Bacuta, Huelva, Spain.</title>
        <authorList>
            <person name="Duran-Viseras A."/>
            <person name="Sanchez-Porro C."/>
            <person name="Ventosa A."/>
        </authorList>
    </citation>
    <scope>NUCLEOTIDE SEQUENCE [LARGE SCALE GENOMIC DNA]</scope>
    <source>
        <strain evidence="2 3">F20-122</strain>
    </source>
</reference>
<evidence type="ECO:0000313" key="2">
    <source>
        <dbReference type="EMBL" id="TKR26201.1"/>
    </source>
</evidence>